<evidence type="ECO:0000313" key="2">
    <source>
        <dbReference type="Proteomes" id="UP001223547"/>
    </source>
</evidence>
<dbReference type="RefSeq" id="WP_219868427.1">
    <property type="nucleotide sequence ID" value="NZ_JASSQD010000003.1"/>
</dbReference>
<accession>A0ABT7HFS2</accession>
<proteinExistence type="predicted"/>
<gene>
    <name evidence="1" type="ORF">QQF73_16455</name>
</gene>
<name>A0ABT7HFS2_9GAMM</name>
<organism evidence="1 2">
    <name type="scientific">Marinobacter albus</name>
    <dbReference type="NCBI Taxonomy" id="3030833"/>
    <lineage>
        <taxon>Bacteria</taxon>
        <taxon>Pseudomonadati</taxon>
        <taxon>Pseudomonadota</taxon>
        <taxon>Gammaproteobacteria</taxon>
        <taxon>Pseudomonadales</taxon>
        <taxon>Marinobacteraceae</taxon>
        <taxon>Marinobacter</taxon>
    </lineage>
</organism>
<evidence type="ECO:0000313" key="1">
    <source>
        <dbReference type="EMBL" id="MDK9559228.1"/>
    </source>
</evidence>
<protein>
    <recommendedName>
        <fullName evidence="3">Phage tail protein</fullName>
    </recommendedName>
</protein>
<reference evidence="1 2" key="1">
    <citation type="submission" date="2023-05" db="EMBL/GenBank/DDBJ databases">
        <title>Marinobacter albus sp. nov., a marine bacterium isolated from sand in a coastal intertidal zone of huludao.</title>
        <authorList>
            <person name="Deng T."/>
        </authorList>
    </citation>
    <scope>NUCLEOTIDE SEQUENCE [LARGE SCALE GENOMIC DNA]</scope>
    <source>
        <strain evidence="1 2">M216</strain>
    </source>
</reference>
<keyword evidence="2" id="KW-1185">Reference proteome</keyword>
<comment type="caution">
    <text evidence="1">The sequence shown here is derived from an EMBL/GenBank/DDBJ whole genome shotgun (WGS) entry which is preliminary data.</text>
</comment>
<dbReference type="EMBL" id="JASSQD010000003">
    <property type="protein sequence ID" value="MDK9559228.1"/>
    <property type="molecule type" value="Genomic_DNA"/>
</dbReference>
<sequence length="100" mass="10669">MPASEIYSAKVGAGEGFSGPAPLAGLPSWTVSKQQQTEIYEITHNLNLNNPELDMQVVATSMTPGVSVVVENVGANSFRVSAWTNQLAAAETDFMFIAYC</sequence>
<dbReference type="Proteomes" id="UP001223547">
    <property type="component" value="Unassembled WGS sequence"/>
</dbReference>
<evidence type="ECO:0008006" key="3">
    <source>
        <dbReference type="Google" id="ProtNLM"/>
    </source>
</evidence>